<evidence type="ECO:0000313" key="2">
    <source>
        <dbReference type="EMBL" id="TBU23818.1"/>
    </source>
</evidence>
<feature type="compositionally biased region" description="Polar residues" evidence="1">
    <location>
        <begin position="355"/>
        <end position="370"/>
    </location>
</feature>
<name>A0A4Q9MC01_9APHY</name>
<reference evidence="2" key="1">
    <citation type="submission" date="2019-01" db="EMBL/GenBank/DDBJ databases">
        <title>Draft genome sequences of three monokaryotic isolates of the white-rot basidiomycete fungus Dichomitus squalens.</title>
        <authorList>
            <consortium name="DOE Joint Genome Institute"/>
            <person name="Lopez S.C."/>
            <person name="Andreopoulos B."/>
            <person name="Pangilinan J."/>
            <person name="Lipzen A."/>
            <person name="Riley R."/>
            <person name="Ahrendt S."/>
            <person name="Ng V."/>
            <person name="Barry K."/>
            <person name="Daum C."/>
            <person name="Grigoriev I.V."/>
            <person name="Hilden K.S."/>
            <person name="Makela M.R."/>
            <person name="de Vries R.P."/>
        </authorList>
    </citation>
    <scope>NUCLEOTIDE SEQUENCE [LARGE SCALE GENOMIC DNA]</scope>
    <source>
        <strain evidence="2">OM18370.1</strain>
    </source>
</reference>
<feature type="compositionally biased region" description="Basic and acidic residues" evidence="1">
    <location>
        <begin position="329"/>
        <end position="348"/>
    </location>
</feature>
<dbReference type="AlphaFoldDB" id="A0A4Q9MC01"/>
<protein>
    <submittedName>
        <fullName evidence="2">Uncharacterized protein</fullName>
    </submittedName>
</protein>
<dbReference type="Pfam" id="PF20414">
    <property type="entry name" value="DUF6698"/>
    <property type="match status" value="1"/>
</dbReference>
<feature type="region of interest" description="Disordered" evidence="1">
    <location>
        <begin position="1"/>
        <end position="35"/>
    </location>
</feature>
<proteinExistence type="predicted"/>
<feature type="compositionally biased region" description="Basic and acidic residues" evidence="1">
    <location>
        <begin position="181"/>
        <end position="190"/>
    </location>
</feature>
<dbReference type="InterPro" id="IPR046521">
    <property type="entry name" value="DUF6698"/>
</dbReference>
<feature type="region of interest" description="Disordered" evidence="1">
    <location>
        <begin position="170"/>
        <end position="191"/>
    </location>
</feature>
<gene>
    <name evidence="2" type="ORF">BD311DRAFT_791416</name>
</gene>
<feature type="compositionally biased region" description="Acidic residues" evidence="1">
    <location>
        <begin position="375"/>
        <end position="389"/>
    </location>
</feature>
<feature type="compositionally biased region" description="Acidic residues" evidence="1">
    <location>
        <begin position="309"/>
        <end position="318"/>
    </location>
</feature>
<dbReference type="Proteomes" id="UP000292957">
    <property type="component" value="Unassembled WGS sequence"/>
</dbReference>
<organism evidence="2">
    <name type="scientific">Dichomitus squalens</name>
    <dbReference type="NCBI Taxonomy" id="114155"/>
    <lineage>
        <taxon>Eukaryota</taxon>
        <taxon>Fungi</taxon>
        <taxon>Dikarya</taxon>
        <taxon>Basidiomycota</taxon>
        <taxon>Agaricomycotina</taxon>
        <taxon>Agaricomycetes</taxon>
        <taxon>Polyporales</taxon>
        <taxon>Polyporaceae</taxon>
        <taxon>Dichomitus</taxon>
    </lineage>
</organism>
<sequence length="389" mass="44113">MPKNSAGTMKKSKIQDTRKAALVSPHTAKPPHGNQAKSAATAKFYTDKFFHLCAHIPKFDILCERILRSPEDVFLFAKYMQVHTAAGRTTDISTLKSSFHSYFPYVVISNDLVIPPPGPGQLAGLKARNGGYCTTSTGRLIVPIDEWSAFDRDPTQYCKKKIVHHKDVANTVRHKKRHQANRPEPRDDNKSYPSYLFPTDLKYDNTRPHRHIFKGDFLIDRWSGDNKQRTGHHLHTALHRLLTVEYQAWQEDVEHGDFRQSEDTFEWNVFAFINECVLHALNVCTRADLSHSKVFGGEAGAPDQQNPDEFGEDEDNDDTDIRAQMLKARMAELEERQERRAKGLRDAPAEPAETQVRSQSPSVETISKTSAVVDVTDDDWDELFAGDPS</sequence>
<feature type="region of interest" description="Disordered" evidence="1">
    <location>
        <begin position="296"/>
        <end position="389"/>
    </location>
</feature>
<evidence type="ECO:0000256" key="1">
    <source>
        <dbReference type="SAM" id="MobiDB-lite"/>
    </source>
</evidence>
<dbReference type="EMBL" id="ML143494">
    <property type="protein sequence ID" value="TBU23818.1"/>
    <property type="molecule type" value="Genomic_DNA"/>
</dbReference>
<accession>A0A4Q9MC01</accession>